<reference evidence="1 2" key="1">
    <citation type="journal article" date="2023" name="Plants (Basel)">
        <title>Bridging the Gap: Combining Genomics and Transcriptomics Approaches to Understand Stylosanthes scabra, an Orphan Legume from the Brazilian Caatinga.</title>
        <authorList>
            <person name="Ferreira-Neto J.R.C."/>
            <person name="da Silva M.D."/>
            <person name="Binneck E."/>
            <person name="de Melo N.F."/>
            <person name="da Silva R.H."/>
            <person name="de Melo A.L.T.M."/>
            <person name="Pandolfi V."/>
            <person name="Bustamante F.O."/>
            <person name="Brasileiro-Vidal A.C."/>
            <person name="Benko-Iseppon A.M."/>
        </authorList>
    </citation>
    <scope>NUCLEOTIDE SEQUENCE [LARGE SCALE GENOMIC DNA]</scope>
    <source>
        <tissue evidence="1">Leaves</tissue>
    </source>
</reference>
<proteinExistence type="predicted"/>
<accession>A0ABU6RFA2</accession>
<comment type="caution">
    <text evidence="1">The sequence shown here is derived from an EMBL/GenBank/DDBJ whole genome shotgun (WGS) entry which is preliminary data.</text>
</comment>
<organism evidence="1 2">
    <name type="scientific">Stylosanthes scabra</name>
    <dbReference type="NCBI Taxonomy" id="79078"/>
    <lineage>
        <taxon>Eukaryota</taxon>
        <taxon>Viridiplantae</taxon>
        <taxon>Streptophyta</taxon>
        <taxon>Embryophyta</taxon>
        <taxon>Tracheophyta</taxon>
        <taxon>Spermatophyta</taxon>
        <taxon>Magnoliopsida</taxon>
        <taxon>eudicotyledons</taxon>
        <taxon>Gunneridae</taxon>
        <taxon>Pentapetalae</taxon>
        <taxon>rosids</taxon>
        <taxon>fabids</taxon>
        <taxon>Fabales</taxon>
        <taxon>Fabaceae</taxon>
        <taxon>Papilionoideae</taxon>
        <taxon>50 kb inversion clade</taxon>
        <taxon>dalbergioids sensu lato</taxon>
        <taxon>Dalbergieae</taxon>
        <taxon>Pterocarpus clade</taxon>
        <taxon>Stylosanthes</taxon>
    </lineage>
</organism>
<keyword evidence="2" id="KW-1185">Reference proteome</keyword>
<dbReference type="EMBL" id="JASCZI010030448">
    <property type="protein sequence ID" value="MED6122705.1"/>
    <property type="molecule type" value="Genomic_DNA"/>
</dbReference>
<dbReference type="Proteomes" id="UP001341840">
    <property type="component" value="Unassembled WGS sequence"/>
</dbReference>
<feature type="non-terminal residue" evidence="1">
    <location>
        <position position="79"/>
    </location>
</feature>
<gene>
    <name evidence="1" type="ORF">PIB30_042333</name>
</gene>
<name>A0ABU6RFA2_9FABA</name>
<evidence type="ECO:0000313" key="2">
    <source>
        <dbReference type="Proteomes" id="UP001341840"/>
    </source>
</evidence>
<sequence length="79" mass="8187">MNNVDTWLRTKVTQWLNSGEQGSFGSEHTTDEGGSPLELGGMWVMEGTSDVAATSRIQSGVGEMVVGLGGAEGEVGGRS</sequence>
<evidence type="ECO:0000313" key="1">
    <source>
        <dbReference type="EMBL" id="MED6122705.1"/>
    </source>
</evidence>
<protein>
    <submittedName>
        <fullName evidence="1">Uncharacterized protein</fullName>
    </submittedName>
</protein>